<proteinExistence type="predicted"/>
<organism evidence="2">
    <name type="scientific">viral metagenome</name>
    <dbReference type="NCBI Taxonomy" id="1070528"/>
    <lineage>
        <taxon>unclassified sequences</taxon>
        <taxon>metagenomes</taxon>
        <taxon>organismal metagenomes</taxon>
    </lineage>
</organism>
<name>A0A6C0DPM4_9ZZZZ</name>
<feature type="region of interest" description="Disordered" evidence="1">
    <location>
        <begin position="256"/>
        <end position="282"/>
    </location>
</feature>
<dbReference type="EMBL" id="MN739659">
    <property type="protein sequence ID" value="QHT18806.1"/>
    <property type="molecule type" value="Genomic_DNA"/>
</dbReference>
<protein>
    <recommendedName>
        <fullName evidence="3">Glycosyltransferase 2-like domain-containing protein</fullName>
    </recommendedName>
</protein>
<sequence length="282" mass="33176">MSDYVVCIPSYKRADLCNEKTLKTLHQHKIPSNKIFVYIVSDDEKEYKEKLDPKTYNKIIVGKKGLVQQRQFIQHQFPEGKHIVFFDDDIASIDLKMSSLFKSHSLDYFFKYAFDQCKKNQAYIWGVYPVFNPFFRKSRKEMTMNQSYIVGAFYGIINRPNLKAIELTLTKENGQKEDVERTIKYFKHDGLVLRFNRVGFETKYYGKSGGLGTFDDRLKPMLEASQRLKKEFPEHGEISTKKHGMTEFRLKKLPSRFESDLTGKHTRRAKSSTNRSKTSKRR</sequence>
<reference evidence="2" key="1">
    <citation type="journal article" date="2020" name="Nature">
        <title>Giant virus diversity and host interactions through global metagenomics.</title>
        <authorList>
            <person name="Schulz F."/>
            <person name="Roux S."/>
            <person name="Paez-Espino D."/>
            <person name="Jungbluth S."/>
            <person name="Walsh D.A."/>
            <person name="Denef V.J."/>
            <person name="McMahon K.D."/>
            <person name="Konstantinidis K.T."/>
            <person name="Eloe-Fadrosh E.A."/>
            <person name="Kyrpides N.C."/>
            <person name="Woyke T."/>
        </authorList>
    </citation>
    <scope>NUCLEOTIDE SEQUENCE</scope>
    <source>
        <strain evidence="2">GVMAG-M-3300023174-49</strain>
    </source>
</reference>
<evidence type="ECO:0000313" key="2">
    <source>
        <dbReference type="EMBL" id="QHT18806.1"/>
    </source>
</evidence>
<dbReference type="AlphaFoldDB" id="A0A6C0DPM4"/>
<accession>A0A6C0DPM4</accession>
<evidence type="ECO:0008006" key="3">
    <source>
        <dbReference type="Google" id="ProtNLM"/>
    </source>
</evidence>
<evidence type="ECO:0000256" key="1">
    <source>
        <dbReference type="SAM" id="MobiDB-lite"/>
    </source>
</evidence>